<dbReference type="InterPro" id="IPR005025">
    <property type="entry name" value="FMN_Rdtase-like_dom"/>
</dbReference>
<evidence type="ECO:0000313" key="3">
    <source>
        <dbReference type="EMBL" id="SDN95899.1"/>
    </source>
</evidence>
<gene>
    <name evidence="3" type="ORF">SAMN05421677_10255</name>
</gene>
<reference evidence="4" key="1">
    <citation type="submission" date="2016-10" db="EMBL/GenBank/DDBJ databases">
        <authorList>
            <person name="Varghese N."/>
            <person name="Submissions S."/>
        </authorList>
    </citation>
    <scope>NUCLEOTIDE SEQUENCE [LARGE SCALE GENOMIC DNA]</scope>
    <source>
        <strain evidence="4">CGMCC 1.3703</strain>
    </source>
</reference>
<organism evidence="3 4">
    <name type="scientific">Halobacillus aidingensis</name>
    <dbReference type="NCBI Taxonomy" id="240303"/>
    <lineage>
        <taxon>Bacteria</taxon>
        <taxon>Bacillati</taxon>
        <taxon>Bacillota</taxon>
        <taxon>Bacilli</taxon>
        <taxon>Bacillales</taxon>
        <taxon>Bacillaceae</taxon>
        <taxon>Halobacillus</taxon>
    </lineage>
</organism>
<accession>A0A1H0FN62</accession>
<dbReference type="RefSeq" id="WP_089650843.1">
    <property type="nucleotide sequence ID" value="NZ_FNIZ01000002.1"/>
</dbReference>
<dbReference type="PANTHER" id="PTHR30543">
    <property type="entry name" value="CHROMATE REDUCTASE"/>
    <property type="match status" value="1"/>
</dbReference>
<dbReference type="Gene3D" id="3.40.50.360">
    <property type="match status" value="1"/>
</dbReference>
<dbReference type="PANTHER" id="PTHR30543:SF21">
    <property type="entry name" value="NAD(P)H-DEPENDENT FMN REDUCTASE LOT6"/>
    <property type="match status" value="1"/>
</dbReference>
<evidence type="ECO:0000259" key="2">
    <source>
        <dbReference type="Pfam" id="PF03358"/>
    </source>
</evidence>
<dbReference type="EMBL" id="FNIZ01000002">
    <property type="protein sequence ID" value="SDN95899.1"/>
    <property type="molecule type" value="Genomic_DNA"/>
</dbReference>
<feature type="domain" description="NADPH-dependent FMN reductase-like" evidence="2">
    <location>
        <begin position="1"/>
        <end position="137"/>
    </location>
</feature>
<dbReference type="GO" id="GO:0010181">
    <property type="term" value="F:FMN binding"/>
    <property type="evidence" value="ECO:0007669"/>
    <property type="project" value="TreeGrafter"/>
</dbReference>
<dbReference type="AlphaFoldDB" id="A0A1H0FN62"/>
<dbReference type="InterPro" id="IPR050712">
    <property type="entry name" value="NAD(P)H-dep_reductase"/>
</dbReference>
<dbReference type="OrthoDB" id="9790975at2"/>
<dbReference type="GO" id="GO:0016491">
    <property type="term" value="F:oxidoreductase activity"/>
    <property type="evidence" value="ECO:0007669"/>
    <property type="project" value="InterPro"/>
</dbReference>
<dbReference type="SUPFAM" id="SSF52218">
    <property type="entry name" value="Flavoproteins"/>
    <property type="match status" value="1"/>
</dbReference>
<proteinExistence type="inferred from homology"/>
<dbReference type="Pfam" id="PF03358">
    <property type="entry name" value="FMN_red"/>
    <property type="match status" value="1"/>
</dbReference>
<dbReference type="InterPro" id="IPR029039">
    <property type="entry name" value="Flavoprotein-like_sf"/>
</dbReference>
<evidence type="ECO:0000313" key="4">
    <source>
        <dbReference type="Proteomes" id="UP000198860"/>
    </source>
</evidence>
<dbReference type="STRING" id="240303.SAMN05421677_10255"/>
<dbReference type="Proteomes" id="UP000198860">
    <property type="component" value="Unassembled WGS sequence"/>
</dbReference>
<evidence type="ECO:0000256" key="1">
    <source>
        <dbReference type="ARBA" id="ARBA00009428"/>
    </source>
</evidence>
<keyword evidence="4" id="KW-1185">Reference proteome</keyword>
<dbReference type="GO" id="GO:0005829">
    <property type="term" value="C:cytosol"/>
    <property type="evidence" value="ECO:0007669"/>
    <property type="project" value="TreeGrafter"/>
</dbReference>
<protein>
    <submittedName>
        <fullName evidence="3">Azobenzene reductase</fullName>
    </submittedName>
</protein>
<comment type="similarity">
    <text evidence="1">Belongs to the azoreductase type 2 family.</text>
</comment>
<sequence length="172" mass="18901">MSIVIFSGTPRKNGRTKIVAQTLEHKLNGTLVDLSKLDLPLFNGEETQGDHPSVQWLRRVVAEAEGFIWVSPEYHNGMSGALKNALEFLSGAHFKRKPTLLLAVSGGGKGGINALNQMRTVGRGLYAAVAPGQLIFDPEHFEGNRLRLEMEEKLDLLLAEFMAGRFLDVKSS</sequence>
<name>A0A1H0FN62_HALAD</name>